<dbReference type="Pfam" id="PF18962">
    <property type="entry name" value="Por_Secre_tail"/>
    <property type="match status" value="1"/>
</dbReference>
<dbReference type="AlphaFoldDB" id="A0A7Y8Y2Y1"/>
<evidence type="ECO:0000256" key="2">
    <source>
        <dbReference type="SAM" id="SignalP"/>
    </source>
</evidence>
<feature type="signal peptide" evidence="2">
    <location>
        <begin position="1"/>
        <end position="22"/>
    </location>
</feature>
<feature type="domain" description="DUF7619" evidence="4">
    <location>
        <begin position="486"/>
        <end position="618"/>
    </location>
</feature>
<protein>
    <submittedName>
        <fullName evidence="5">T9SS type A sorting domain-containing protein</fullName>
    </submittedName>
</protein>
<dbReference type="Proteomes" id="UP000535020">
    <property type="component" value="Unassembled WGS sequence"/>
</dbReference>
<comment type="caution">
    <text evidence="5">The sequence shown here is derived from an EMBL/GenBank/DDBJ whole genome shotgun (WGS) entry which is preliminary data.</text>
</comment>
<dbReference type="InterPro" id="IPR026444">
    <property type="entry name" value="Secre_tail"/>
</dbReference>
<sequence length="707" mass="77040">MKQTLLSIFALICFVFSNGQTAYQAPGVYVCNQAPANVQSMTPFVLGAQNPANFTVTYHLYEADAVANVNAIPGLLNYCCGGMVTVYARVTSNSSANFAISNFKTVWDLPNYTPIIGDIWACETAQLPDVEFGAFYTGPFGTGFQYPPGAMITPWTSTNGYMYWYAGNDDCYSEVQFYVLVDTTPILWEPTMTNCVGDENFNLTQAISTTSAMTFYHTQEDAMNMINPIANPEAYPGTEGEIVWVLLQSFCTNIQPLTLHFQTCTPNTIYGKVGISQNGSTCDVSDPGLQNCKMSRTFDGQTSYAYTNANGNYMFTNVPVGANTVAPVPTQPYITVLNPTSTVINTFTNSQLQANFCVNESPYGDVRMIMQSMGNFRPNITTQVFLQVANLGNFTASGTVTLTYDASKTSYVSSSLAPVSNVPGTLTFNYNVQPNYGQPIYVSFYTPTTTVMGDVLAFNATASLSGDQDLTNNSATMSETVVNSYDPNDISVAEGAFISPAQATGYLHYIVRFQNTGTAEAFDIRIDNPLNELLDADTFRPVAASHTYFTERTGSNVSFRFPNIDLPASSVDEPNSHGWVIYEVKPVAGIEVGDVISNQAFIYFDTNPAIDTNTVTTTVQQLSTHESRADIFAIYPNPTIGKFTIRSMQTSQLDMEITDARGTKVLSKKLSLVSNEVSVDISGLSSGLYFVKMASENGSSVKKLMVK</sequence>
<keyword evidence="1 2" id="KW-0732">Signal</keyword>
<proteinExistence type="predicted"/>
<evidence type="ECO:0000259" key="4">
    <source>
        <dbReference type="Pfam" id="PF24595"/>
    </source>
</evidence>
<dbReference type="EMBL" id="JACBJI010000004">
    <property type="protein sequence ID" value="NYA71561.1"/>
    <property type="molecule type" value="Genomic_DNA"/>
</dbReference>
<evidence type="ECO:0000256" key="1">
    <source>
        <dbReference type="ARBA" id="ARBA00022729"/>
    </source>
</evidence>
<keyword evidence="6" id="KW-1185">Reference proteome</keyword>
<dbReference type="RefSeq" id="WP_176006360.1">
    <property type="nucleotide sequence ID" value="NZ_JABWMI010000011.1"/>
</dbReference>
<evidence type="ECO:0000313" key="5">
    <source>
        <dbReference type="EMBL" id="NYA71561.1"/>
    </source>
</evidence>
<feature type="domain" description="Secretion system C-terminal sorting" evidence="3">
    <location>
        <begin position="634"/>
        <end position="706"/>
    </location>
</feature>
<evidence type="ECO:0000313" key="6">
    <source>
        <dbReference type="Proteomes" id="UP000535020"/>
    </source>
</evidence>
<name>A0A7Y8Y2Y1_9FLAO</name>
<feature type="chain" id="PRO_5030831765" evidence="2">
    <location>
        <begin position="23"/>
        <end position="707"/>
    </location>
</feature>
<organism evidence="5 6">
    <name type="scientific">Flavobacterium agri</name>
    <dbReference type="NCBI Taxonomy" id="2743471"/>
    <lineage>
        <taxon>Bacteria</taxon>
        <taxon>Pseudomonadati</taxon>
        <taxon>Bacteroidota</taxon>
        <taxon>Flavobacteriia</taxon>
        <taxon>Flavobacteriales</taxon>
        <taxon>Flavobacteriaceae</taxon>
        <taxon>Flavobacterium</taxon>
    </lineage>
</organism>
<dbReference type="Pfam" id="PF24595">
    <property type="entry name" value="DUF7619"/>
    <property type="match status" value="1"/>
</dbReference>
<evidence type="ECO:0000259" key="3">
    <source>
        <dbReference type="Pfam" id="PF18962"/>
    </source>
</evidence>
<gene>
    <name evidence="5" type="ORF">HZF10_11555</name>
</gene>
<accession>A0A7Y8Y2Y1</accession>
<dbReference type="SUPFAM" id="SSF117074">
    <property type="entry name" value="Hypothetical protein PA1324"/>
    <property type="match status" value="1"/>
</dbReference>
<dbReference type="InterPro" id="IPR055353">
    <property type="entry name" value="DUF7619"/>
</dbReference>
<reference evidence="5 6" key="1">
    <citation type="submission" date="2020-07" db="EMBL/GenBank/DDBJ databases">
        <authorList>
            <person name="Sun Q."/>
        </authorList>
    </citation>
    <scope>NUCLEOTIDE SEQUENCE [LARGE SCALE GENOMIC DNA]</scope>
    <source>
        <strain evidence="5 6">MAH-1</strain>
    </source>
</reference>
<dbReference type="NCBIfam" id="TIGR04183">
    <property type="entry name" value="Por_Secre_tail"/>
    <property type="match status" value="1"/>
</dbReference>